<dbReference type="CDD" id="cd07246">
    <property type="entry name" value="VOC_like"/>
    <property type="match status" value="1"/>
</dbReference>
<evidence type="ECO:0000259" key="1">
    <source>
        <dbReference type="PROSITE" id="PS51819"/>
    </source>
</evidence>
<protein>
    <submittedName>
        <fullName evidence="2">Early tobacco anther 1</fullName>
    </submittedName>
</protein>
<dbReference type="AlphaFoldDB" id="A0AAD8J6D2"/>
<gene>
    <name evidence="2" type="ORF">POM88_007941</name>
</gene>
<dbReference type="SUPFAM" id="SSF54593">
    <property type="entry name" value="Glyoxalase/Bleomycin resistance protein/Dihydroxybiphenyl dioxygenase"/>
    <property type="match status" value="1"/>
</dbReference>
<dbReference type="InterPro" id="IPR037523">
    <property type="entry name" value="VOC_core"/>
</dbReference>
<proteinExistence type="predicted"/>
<feature type="domain" description="VOC" evidence="1">
    <location>
        <begin position="23"/>
        <end position="154"/>
    </location>
</feature>
<dbReference type="InterPro" id="IPR029068">
    <property type="entry name" value="Glyas_Bleomycin-R_OHBP_Dase"/>
</dbReference>
<dbReference type="PANTHER" id="PTHR34109">
    <property type="entry name" value="BNAUNNG04460D PROTEIN-RELATED"/>
    <property type="match status" value="1"/>
</dbReference>
<dbReference type="Pfam" id="PF22656">
    <property type="entry name" value="At5g48480-like_N"/>
    <property type="match status" value="1"/>
</dbReference>
<dbReference type="PROSITE" id="PS51819">
    <property type="entry name" value="VOC"/>
    <property type="match status" value="1"/>
</dbReference>
<reference evidence="2" key="1">
    <citation type="submission" date="2023-02" db="EMBL/GenBank/DDBJ databases">
        <title>Genome of toxic invasive species Heracleum sosnowskyi carries increased number of genes despite the absence of recent whole-genome duplications.</title>
        <authorList>
            <person name="Schelkunov M."/>
            <person name="Shtratnikova V."/>
            <person name="Makarenko M."/>
            <person name="Klepikova A."/>
            <person name="Omelchenko D."/>
            <person name="Novikova G."/>
            <person name="Obukhova E."/>
            <person name="Bogdanov V."/>
            <person name="Penin A."/>
            <person name="Logacheva M."/>
        </authorList>
    </citation>
    <scope>NUCLEOTIDE SEQUENCE</scope>
    <source>
        <strain evidence="2">Hsosn_3</strain>
        <tissue evidence="2">Leaf</tissue>
    </source>
</reference>
<reference evidence="2" key="2">
    <citation type="submission" date="2023-05" db="EMBL/GenBank/DDBJ databases">
        <authorList>
            <person name="Schelkunov M.I."/>
        </authorList>
    </citation>
    <scope>NUCLEOTIDE SEQUENCE</scope>
    <source>
        <strain evidence="2">Hsosn_3</strain>
        <tissue evidence="2">Leaf</tissue>
    </source>
</reference>
<sequence>MAEEAVKNGDATNGSTKAVTFSAMKMQLFVEAPKANDAVLFYKAAFGAEEVNRVSQPKRKADQELPLVISAEIKLGGTTIIVSDISDDSPAPIKSGTGSVFCLETEDIDGAVEKAVEAGAVKEGEVAEADGACCGGRVEKVKDPYGNFWMICSPPAAKKDGPAADADAEVEA</sequence>
<dbReference type="EMBL" id="JAUIZM010000002">
    <property type="protein sequence ID" value="KAK1398078.1"/>
    <property type="molecule type" value="Genomic_DNA"/>
</dbReference>
<dbReference type="PANTHER" id="PTHR34109:SF1">
    <property type="entry name" value="VOC DOMAIN-CONTAINING PROTEIN"/>
    <property type="match status" value="1"/>
</dbReference>
<dbReference type="Gene3D" id="3.10.180.10">
    <property type="entry name" value="2,3-Dihydroxybiphenyl 1,2-Dioxygenase, domain 1"/>
    <property type="match status" value="1"/>
</dbReference>
<dbReference type="InterPro" id="IPR054576">
    <property type="entry name" value="At5g48480-like_N"/>
</dbReference>
<dbReference type="Pfam" id="PF22650">
    <property type="entry name" value="At5g48480-like_C"/>
    <property type="match status" value="1"/>
</dbReference>
<evidence type="ECO:0000313" key="3">
    <source>
        <dbReference type="Proteomes" id="UP001237642"/>
    </source>
</evidence>
<comment type="caution">
    <text evidence="2">The sequence shown here is derived from an EMBL/GenBank/DDBJ whole genome shotgun (WGS) entry which is preliminary data.</text>
</comment>
<name>A0AAD8J6D2_9APIA</name>
<dbReference type="Proteomes" id="UP001237642">
    <property type="component" value="Unassembled WGS sequence"/>
</dbReference>
<organism evidence="2 3">
    <name type="scientific">Heracleum sosnowskyi</name>
    <dbReference type="NCBI Taxonomy" id="360622"/>
    <lineage>
        <taxon>Eukaryota</taxon>
        <taxon>Viridiplantae</taxon>
        <taxon>Streptophyta</taxon>
        <taxon>Embryophyta</taxon>
        <taxon>Tracheophyta</taxon>
        <taxon>Spermatophyta</taxon>
        <taxon>Magnoliopsida</taxon>
        <taxon>eudicotyledons</taxon>
        <taxon>Gunneridae</taxon>
        <taxon>Pentapetalae</taxon>
        <taxon>asterids</taxon>
        <taxon>campanulids</taxon>
        <taxon>Apiales</taxon>
        <taxon>Apiaceae</taxon>
        <taxon>Apioideae</taxon>
        <taxon>apioid superclade</taxon>
        <taxon>Tordylieae</taxon>
        <taxon>Tordyliinae</taxon>
        <taxon>Heracleum</taxon>
    </lineage>
</organism>
<accession>A0AAD8J6D2</accession>
<evidence type="ECO:0000313" key="2">
    <source>
        <dbReference type="EMBL" id="KAK1398078.1"/>
    </source>
</evidence>
<keyword evidence="3" id="KW-1185">Reference proteome</keyword>
<dbReference type="InterPro" id="IPR054575">
    <property type="entry name" value="At5g48480-like_C"/>
</dbReference>